<evidence type="ECO:0000313" key="3">
    <source>
        <dbReference type="EMBL" id="VAW07716.1"/>
    </source>
</evidence>
<dbReference type="AlphaFoldDB" id="A0A3B0TL18"/>
<gene>
    <name evidence="3" type="ORF">MNBD_ALPHA05-40</name>
</gene>
<dbReference type="EMBL" id="UOEH01000599">
    <property type="protein sequence ID" value="VAW07716.1"/>
    <property type="molecule type" value="Genomic_DNA"/>
</dbReference>
<dbReference type="GO" id="GO:0016783">
    <property type="term" value="F:sulfurtransferase activity"/>
    <property type="evidence" value="ECO:0007669"/>
    <property type="project" value="InterPro"/>
</dbReference>
<dbReference type="Pfam" id="PF02634">
    <property type="entry name" value="FdhD-NarQ"/>
    <property type="match status" value="1"/>
</dbReference>
<feature type="non-terminal residue" evidence="3">
    <location>
        <position position="166"/>
    </location>
</feature>
<name>A0A3B0TL18_9ZZZZ</name>
<dbReference type="PANTHER" id="PTHR30592:SF1">
    <property type="entry name" value="SULFUR CARRIER PROTEIN FDHD"/>
    <property type="match status" value="1"/>
</dbReference>
<dbReference type="GO" id="GO:0006777">
    <property type="term" value="P:Mo-molybdopterin cofactor biosynthetic process"/>
    <property type="evidence" value="ECO:0007669"/>
    <property type="project" value="UniProtKB-KW"/>
</dbReference>
<keyword evidence="2" id="KW-0501">Molybdenum cofactor biosynthesis</keyword>
<organism evidence="3">
    <name type="scientific">hydrothermal vent metagenome</name>
    <dbReference type="NCBI Taxonomy" id="652676"/>
    <lineage>
        <taxon>unclassified sequences</taxon>
        <taxon>metagenomes</taxon>
        <taxon>ecological metagenomes</taxon>
    </lineage>
</organism>
<evidence type="ECO:0000256" key="2">
    <source>
        <dbReference type="ARBA" id="ARBA00023150"/>
    </source>
</evidence>
<evidence type="ECO:0000256" key="1">
    <source>
        <dbReference type="ARBA" id="ARBA00022490"/>
    </source>
</evidence>
<reference evidence="3" key="1">
    <citation type="submission" date="2018-06" db="EMBL/GenBank/DDBJ databases">
        <authorList>
            <person name="Zhirakovskaya E."/>
        </authorList>
    </citation>
    <scope>NUCLEOTIDE SEQUENCE</scope>
</reference>
<keyword evidence="1" id="KW-0963">Cytoplasm</keyword>
<accession>A0A3B0TL18</accession>
<dbReference type="InterPro" id="IPR003786">
    <property type="entry name" value="FdhD"/>
</dbReference>
<dbReference type="SUPFAM" id="SSF53927">
    <property type="entry name" value="Cytidine deaminase-like"/>
    <property type="match status" value="1"/>
</dbReference>
<sequence>MFPVKVIGEAAAPDSETAICAADGGKEQWRVPEETPVALVYNRRNYAVMLATPQDLVDFATGFTLTERIVGSVSDILGLDIIHTERGADLRLRIAERYLERFDLRQRRRNLPGNTGCGVCGLENADTFFEPLPRVANKKTSLNLSAGSRELQRMSVCHPINQRKGA</sequence>
<dbReference type="PANTHER" id="PTHR30592">
    <property type="entry name" value="FORMATE DEHYDROGENASE"/>
    <property type="match status" value="1"/>
</dbReference>
<dbReference type="InterPro" id="IPR016193">
    <property type="entry name" value="Cytidine_deaminase-like"/>
</dbReference>
<proteinExistence type="predicted"/>
<protein>
    <submittedName>
        <fullName evidence="3">Sulfur carrier protein FdhD</fullName>
    </submittedName>
</protein>
<dbReference type="Gene3D" id="3.10.20.10">
    <property type="match status" value="1"/>
</dbReference>